<dbReference type="InterPro" id="IPR051677">
    <property type="entry name" value="AfsR-DnrI-RedD_regulator"/>
</dbReference>
<dbReference type="Gene3D" id="1.25.40.10">
    <property type="entry name" value="Tetratricopeptide repeat domain"/>
    <property type="match status" value="1"/>
</dbReference>
<dbReference type="RefSeq" id="WP_173163735.1">
    <property type="nucleotide sequence ID" value="NZ_AP022871.1"/>
</dbReference>
<dbReference type="KEGG" id="psuu:Psuf_083720"/>
<dbReference type="InterPro" id="IPR011990">
    <property type="entry name" value="TPR-like_helical_dom_sf"/>
</dbReference>
<dbReference type="EMBL" id="AP022871">
    <property type="protein sequence ID" value="BCB91059.1"/>
    <property type="molecule type" value="Genomic_DNA"/>
</dbReference>
<dbReference type="Proteomes" id="UP000503011">
    <property type="component" value="Chromosome"/>
</dbReference>
<name>A0A6F8YYA0_9ACTN</name>
<keyword evidence="2" id="KW-0238">DNA-binding</keyword>
<dbReference type="GO" id="GO:0000160">
    <property type="term" value="P:phosphorelay signal transduction system"/>
    <property type="evidence" value="ECO:0007669"/>
    <property type="project" value="InterPro"/>
</dbReference>
<dbReference type="GO" id="GO:0006355">
    <property type="term" value="P:regulation of DNA-templated transcription"/>
    <property type="evidence" value="ECO:0007669"/>
    <property type="project" value="InterPro"/>
</dbReference>
<reference evidence="5 6" key="2">
    <citation type="submission" date="2020-03" db="EMBL/GenBank/DDBJ databases">
        <authorList>
            <person name="Ichikawa N."/>
            <person name="Kimura A."/>
            <person name="Kitahashi Y."/>
            <person name="Uohara A."/>
        </authorList>
    </citation>
    <scope>NUCLEOTIDE SEQUENCE [LARGE SCALE GENOMIC DNA]</scope>
    <source>
        <strain evidence="5 6">NBRC 105367</strain>
    </source>
</reference>
<evidence type="ECO:0000313" key="5">
    <source>
        <dbReference type="EMBL" id="BCB91059.1"/>
    </source>
</evidence>
<dbReference type="GO" id="GO:0003677">
    <property type="term" value="F:DNA binding"/>
    <property type="evidence" value="ECO:0007669"/>
    <property type="project" value="UniProtKB-KW"/>
</dbReference>
<dbReference type="PANTHER" id="PTHR35807">
    <property type="entry name" value="TRANSCRIPTIONAL REGULATOR REDD-RELATED"/>
    <property type="match status" value="1"/>
</dbReference>
<evidence type="ECO:0000259" key="3">
    <source>
        <dbReference type="SMART" id="SM00862"/>
    </source>
</evidence>
<reference evidence="5 6" key="1">
    <citation type="submission" date="2020-03" db="EMBL/GenBank/DDBJ databases">
        <title>Whole genome shotgun sequence of Phytohabitans suffuscus NBRC 105367.</title>
        <authorList>
            <person name="Komaki H."/>
            <person name="Tamura T."/>
        </authorList>
    </citation>
    <scope>NUCLEOTIDE SEQUENCE [LARGE SCALE GENOMIC DNA]</scope>
    <source>
        <strain evidence="5 6">NBRC 105367</strain>
    </source>
</reference>
<dbReference type="SMART" id="SM01043">
    <property type="entry name" value="BTAD"/>
    <property type="match status" value="1"/>
</dbReference>
<gene>
    <name evidence="5" type="ORF">Psuf_083720</name>
</gene>
<keyword evidence="6" id="KW-1185">Reference proteome</keyword>
<accession>A0A6F8YYA0</accession>
<dbReference type="InterPro" id="IPR001867">
    <property type="entry name" value="OmpR/PhoB-type_DNA-bd"/>
</dbReference>
<sequence length="293" mass="31982">MTENKLSVRLLGLPDVARDGRPVRLPLACTVLLAVLLLRRGRPYARPELAGLLAGDGPEDGSRRRLNTTVWRLRRALEPDGQPRDSVIVTRDAAIAISPACQVRLDVERFESALRPRAAGPARLWTASDAAAVAAAVDLYRGELLAGVYDDWVLGVRARLADLYLAGLTGLTEWHRAGGRIDEAAAYGERVLAREPLREDVHRQLMAAYAEAGQPDAALRQYERCRKALAADLGVRPMPETRELAARVRRGTAGPVAPPVLDVPALVAELERARSEVARLAQLLDRSLAALRR</sequence>
<evidence type="ECO:0008006" key="7">
    <source>
        <dbReference type="Google" id="ProtNLM"/>
    </source>
</evidence>
<dbReference type="InterPro" id="IPR016032">
    <property type="entry name" value="Sig_transdc_resp-reg_C-effctor"/>
</dbReference>
<organism evidence="5 6">
    <name type="scientific">Phytohabitans suffuscus</name>
    <dbReference type="NCBI Taxonomy" id="624315"/>
    <lineage>
        <taxon>Bacteria</taxon>
        <taxon>Bacillati</taxon>
        <taxon>Actinomycetota</taxon>
        <taxon>Actinomycetes</taxon>
        <taxon>Micromonosporales</taxon>
        <taxon>Micromonosporaceae</taxon>
    </lineage>
</organism>
<dbReference type="SMART" id="SM00862">
    <property type="entry name" value="Trans_reg_C"/>
    <property type="match status" value="1"/>
</dbReference>
<dbReference type="InterPro" id="IPR036388">
    <property type="entry name" value="WH-like_DNA-bd_sf"/>
</dbReference>
<feature type="domain" description="Bacterial transcriptional activator" evidence="4">
    <location>
        <begin position="105"/>
        <end position="249"/>
    </location>
</feature>
<evidence type="ECO:0000256" key="1">
    <source>
        <dbReference type="ARBA" id="ARBA00005820"/>
    </source>
</evidence>
<proteinExistence type="inferred from homology"/>
<dbReference type="AlphaFoldDB" id="A0A6F8YYA0"/>
<dbReference type="SUPFAM" id="SSF46894">
    <property type="entry name" value="C-terminal effector domain of the bipartite response regulators"/>
    <property type="match status" value="1"/>
</dbReference>
<dbReference type="InterPro" id="IPR005158">
    <property type="entry name" value="BTAD"/>
</dbReference>
<dbReference type="Gene3D" id="1.10.10.10">
    <property type="entry name" value="Winged helix-like DNA-binding domain superfamily/Winged helix DNA-binding domain"/>
    <property type="match status" value="1"/>
</dbReference>
<feature type="domain" description="OmpR/PhoB-type" evidence="3">
    <location>
        <begin position="20"/>
        <end position="97"/>
    </location>
</feature>
<evidence type="ECO:0000313" key="6">
    <source>
        <dbReference type="Proteomes" id="UP000503011"/>
    </source>
</evidence>
<protein>
    <recommendedName>
        <fullName evidence="7">Bacterial transcriptional activator domain-containing protein</fullName>
    </recommendedName>
</protein>
<evidence type="ECO:0000256" key="2">
    <source>
        <dbReference type="ARBA" id="ARBA00023125"/>
    </source>
</evidence>
<dbReference type="Pfam" id="PF03704">
    <property type="entry name" value="BTAD"/>
    <property type="match status" value="1"/>
</dbReference>
<dbReference type="SUPFAM" id="SSF48452">
    <property type="entry name" value="TPR-like"/>
    <property type="match status" value="1"/>
</dbReference>
<comment type="similarity">
    <text evidence="1">Belongs to the AfsR/DnrI/RedD regulatory family.</text>
</comment>
<evidence type="ECO:0000259" key="4">
    <source>
        <dbReference type="SMART" id="SM01043"/>
    </source>
</evidence>